<evidence type="ECO:0000256" key="2">
    <source>
        <dbReference type="ARBA" id="ARBA00007261"/>
    </source>
</evidence>
<dbReference type="InterPro" id="IPR011765">
    <property type="entry name" value="Pept_M16_N"/>
</dbReference>
<dbReference type="KEGG" id="pspc:Strain318_002413"/>
<dbReference type="EMBL" id="CP130613">
    <property type="protein sequence ID" value="WKW16005.1"/>
    <property type="molecule type" value="Genomic_DNA"/>
</dbReference>
<dbReference type="GO" id="GO:0046872">
    <property type="term" value="F:metal ion binding"/>
    <property type="evidence" value="ECO:0007669"/>
    <property type="project" value="InterPro"/>
</dbReference>
<evidence type="ECO:0000259" key="5">
    <source>
        <dbReference type="Pfam" id="PF05193"/>
    </source>
</evidence>
<reference evidence="6" key="1">
    <citation type="submission" date="2023-07" db="EMBL/GenBank/DDBJ databases">
        <authorList>
            <person name="Haufschild T."/>
            <person name="Kallscheuer N."/>
            <person name="Hammer J."/>
            <person name="Kohn T."/>
            <person name="Kabuu M."/>
            <person name="Jogler M."/>
            <person name="Wohfarth N."/>
            <person name="Heuer A."/>
            <person name="Rohde M."/>
            <person name="van Teeseling M.C.F."/>
            <person name="Jogler C."/>
        </authorList>
    </citation>
    <scope>NUCLEOTIDE SEQUENCE</scope>
    <source>
        <strain evidence="6">Strain 138</strain>
        <strain evidence="7">Strain 318</strain>
    </source>
</reference>
<feature type="domain" description="Peptidase M16 N-terminal" evidence="4">
    <location>
        <begin position="479"/>
        <end position="623"/>
    </location>
</feature>
<dbReference type="InterPro" id="IPR011249">
    <property type="entry name" value="Metalloenz_LuxS/M16"/>
</dbReference>
<dbReference type="AlphaFoldDB" id="A0AA49JWB9"/>
<evidence type="ECO:0000259" key="4">
    <source>
        <dbReference type="Pfam" id="PF00675"/>
    </source>
</evidence>
<dbReference type="GO" id="GO:0006508">
    <property type="term" value="P:proteolysis"/>
    <property type="evidence" value="ECO:0007669"/>
    <property type="project" value="InterPro"/>
</dbReference>
<sequence length="870" mass="95873">MPPQILTPDSVHRVRLANGLTILARRDRTAPVVAIVTWVKAGYFDEPDETVGIAHVLEHMYFKGTPTRGVGEIARATKLAGGYLNAGTIYDHTHYYTVLPADGLRAGLDVQFDAYANSVIDADELRRELEVIIEETKRKADSAGPLALETMFEVLHDRHRIRRWRMGREDELRALTRDQLVAFYRRFYRPSNTVLAIVGDVDPAEAIREATQRYAALEDAPLTRDRGPLDIRPAGFRLREWEGDIAQTELVFGWRTPSADHPDAPALDCLATVLASGRAARLVRATRDRRLVSSISAYDYTPTELGVFVVHATAPQERAREAARAIVDQVRRVREGDLTDDELARARQLLDAQWLRRLESAEGQANFLGSWELAGGWEQGLAYQDALRNTSVARLTDVAQRYLSLDGASLVAYRPRGTEALGASATEVRALLEAPGVAPLEVTAPAPAVSAVAPRRAQLERVVDGVHVFRTDEDVRILVRPRPGAALAHLGAFIAGGVIDESPDVSGLSTLMARTMLRGTQRRHATQFAEAAERLGGSFSTSVGSEAMQWTIGVPTDRYADAMALLAELLTEPAFPEDGLEAERAIALASLGALRDDMYRQPLRLAAELAWPNHPYGRSTLGTEDAVRRVTVAQLRDWHARSVLRARSAVAIVGDVDPQRAADEIATRLVGLRGADAPRIARPAWPSASAVNVEPRDKRQTALSILFEGPARDEASRFEAELLSGVASGLGGRFFEELRDRQSLAYTVLVRPYVRAVSGTFAAYIATSPDKEEIARAGLLNEFAKLREDLVHPHELERALRYAIGSWKIRQASGAAVLADLADAYLWGELEELARYPADLSRVTPESMRTLARRWFDPDRRVEGVVRGRA</sequence>
<dbReference type="Pfam" id="PF00675">
    <property type="entry name" value="Peptidase_M16"/>
    <property type="match status" value="2"/>
</dbReference>
<dbReference type="Pfam" id="PF05193">
    <property type="entry name" value="Peptidase_M16_C"/>
    <property type="match status" value="2"/>
</dbReference>
<dbReference type="EMBL" id="CP130612">
    <property type="protein sequence ID" value="WKW13099.1"/>
    <property type="molecule type" value="Genomic_DNA"/>
</dbReference>
<comment type="cofactor">
    <cofactor evidence="1">
        <name>Zn(2+)</name>
        <dbReference type="ChEBI" id="CHEBI:29105"/>
    </cofactor>
</comment>
<dbReference type="GO" id="GO:0004222">
    <property type="term" value="F:metalloendopeptidase activity"/>
    <property type="evidence" value="ECO:0007669"/>
    <property type="project" value="InterPro"/>
</dbReference>
<dbReference type="InterPro" id="IPR050361">
    <property type="entry name" value="MPP/UQCRC_Complex"/>
</dbReference>
<comment type="similarity">
    <text evidence="2 3">Belongs to the peptidase M16 family.</text>
</comment>
<dbReference type="RefSeq" id="WP_367885961.1">
    <property type="nucleotide sequence ID" value="NZ_CP130612.1"/>
</dbReference>
<dbReference type="SUPFAM" id="SSF63411">
    <property type="entry name" value="LuxS/MPP-like metallohydrolase"/>
    <property type="match status" value="4"/>
</dbReference>
<dbReference type="Proteomes" id="UP001229955">
    <property type="component" value="Chromosome"/>
</dbReference>
<dbReference type="PANTHER" id="PTHR11851:SF49">
    <property type="entry name" value="MITOCHONDRIAL-PROCESSING PEPTIDASE SUBUNIT ALPHA"/>
    <property type="match status" value="1"/>
</dbReference>
<protein>
    <submittedName>
        <fullName evidence="6">Pitrilysin family protein</fullName>
    </submittedName>
</protein>
<name>A0AA49JWB9_9BACT</name>
<gene>
    <name evidence="6" type="ORF">Strain138_002414</name>
    <name evidence="7" type="ORF">Strain318_002413</name>
</gene>
<keyword evidence="8" id="KW-1185">Reference proteome</keyword>
<accession>A0AA49Q9A9</accession>
<evidence type="ECO:0000313" key="6">
    <source>
        <dbReference type="EMBL" id="WKW13099.1"/>
    </source>
</evidence>
<accession>A0AA49JWB9</accession>
<dbReference type="InterPro" id="IPR001431">
    <property type="entry name" value="Pept_M16_Zn_BS"/>
</dbReference>
<organism evidence="6">
    <name type="scientific">Pseudogemmatithrix spongiicola</name>
    <dbReference type="NCBI Taxonomy" id="3062599"/>
    <lineage>
        <taxon>Bacteria</taxon>
        <taxon>Pseudomonadati</taxon>
        <taxon>Gemmatimonadota</taxon>
        <taxon>Gemmatimonadia</taxon>
        <taxon>Gemmatimonadales</taxon>
        <taxon>Gemmatimonadaceae</taxon>
        <taxon>Pseudogemmatithrix</taxon>
    </lineage>
</organism>
<dbReference type="InterPro" id="IPR007863">
    <property type="entry name" value="Peptidase_M16_C"/>
</dbReference>
<feature type="domain" description="Peptidase M16 C-terminal" evidence="5">
    <location>
        <begin position="175"/>
        <end position="350"/>
    </location>
</feature>
<dbReference type="Gene3D" id="3.30.830.10">
    <property type="entry name" value="Metalloenzyme, LuxS/M16 peptidase-like"/>
    <property type="match status" value="4"/>
</dbReference>
<evidence type="ECO:0000256" key="1">
    <source>
        <dbReference type="ARBA" id="ARBA00001947"/>
    </source>
</evidence>
<feature type="domain" description="Peptidase M16 N-terminal" evidence="4">
    <location>
        <begin position="22"/>
        <end position="139"/>
    </location>
</feature>
<evidence type="ECO:0000313" key="7">
    <source>
        <dbReference type="EMBL" id="WKW16005.1"/>
    </source>
</evidence>
<dbReference type="PANTHER" id="PTHR11851">
    <property type="entry name" value="METALLOPROTEASE"/>
    <property type="match status" value="1"/>
</dbReference>
<evidence type="ECO:0000313" key="8">
    <source>
        <dbReference type="Proteomes" id="UP001229955"/>
    </source>
</evidence>
<feature type="domain" description="Peptidase M16 C-terminal" evidence="5">
    <location>
        <begin position="630"/>
        <end position="800"/>
    </location>
</feature>
<proteinExistence type="inferred from homology"/>
<evidence type="ECO:0000256" key="3">
    <source>
        <dbReference type="RuleBase" id="RU004447"/>
    </source>
</evidence>
<dbReference type="PROSITE" id="PS00143">
    <property type="entry name" value="INSULINASE"/>
    <property type="match status" value="1"/>
</dbReference>